<protein>
    <submittedName>
        <fullName evidence="2">Uncharacterized protein</fullName>
    </submittedName>
</protein>
<evidence type="ECO:0000256" key="1">
    <source>
        <dbReference type="SAM" id="MobiDB-lite"/>
    </source>
</evidence>
<dbReference type="EMBL" id="VSRR010034935">
    <property type="protein sequence ID" value="MPC72550.1"/>
    <property type="molecule type" value="Genomic_DNA"/>
</dbReference>
<evidence type="ECO:0000313" key="2">
    <source>
        <dbReference type="EMBL" id="MPC72550.1"/>
    </source>
</evidence>
<comment type="caution">
    <text evidence="2">The sequence shown here is derived from an EMBL/GenBank/DDBJ whole genome shotgun (WGS) entry which is preliminary data.</text>
</comment>
<name>A0A5B7HJB6_PORTR</name>
<evidence type="ECO:0000313" key="3">
    <source>
        <dbReference type="Proteomes" id="UP000324222"/>
    </source>
</evidence>
<gene>
    <name evidence="2" type="ORF">E2C01_066862</name>
</gene>
<accession>A0A5B7HJB6</accession>
<dbReference type="AlphaFoldDB" id="A0A5B7HJB6"/>
<sequence length="59" mass="6440">MLLDPATHPRPQNPQEHYPHYLPSSQLPFTRSSASSNSLSLSSLQPPPRLADDSSVATN</sequence>
<reference evidence="2 3" key="1">
    <citation type="submission" date="2019-05" db="EMBL/GenBank/DDBJ databases">
        <title>Another draft genome of Portunus trituberculatus and its Hox gene families provides insights of decapod evolution.</title>
        <authorList>
            <person name="Jeong J.-H."/>
            <person name="Song I."/>
            <person name="Kim S."/>
            <person name="Choi T."/>
            <person name="Kim D."/>
            <person name="Ryu S."/>
            <person name="Kim W."/>
        </authorList>
    </citation>
    <scope>NUCLEOTIDE SEQUENCE [LARGE SCALE GENOMIC DNA]</scope>
    <source>
        <tissue evidence="2">Muscle</tissue>
    </source>
</reference>
<proteinExistence type="predicted"/>
<feature type="compositionally biased region" description="Low complexity" evidence="1">
    <location>
        <begin position="32"/>
        <end position="44"/>
    </location>
</feature>
<organism evidence="2 3">
    <name type="scientific">Portunus trituberculatus</name>
    <name type="common">Swimming crab</name>
    <name type="synonym">Neptunus trituberculatus</name>
    <dbReference type="NCBI Taxonomy" id="210409"/>
    <lineage>
        <taxon>Eukaryota</taxon>
        <taxon>Metazoa</taxon>
        <taxon>Ecdysozoa</taxon>
        <taxon>Arthropoda</taxon>
        <taxon>Crustacea</taxon>
        <taxon>Multicrustacea</taxon>
        <taxon>Malacostraca</taxon>
        <taxon>Eumalacostraca</taxon>
        <taxon>Eucarida</taxon>
        <taxon>Decapoda</taxon>
        <taxon>Pleocyemata</taxon>
        <taxon>Brachyura</taxon>
        <taxon>Eubrachyura</taxon>
        <taxon>Portunoidea</taxon>
        <taxon>Portunidae</taxon>
        <taxon>Portuninae</taxon>
        <taxon>Portunus</taxon>
    </lineage>
</organism>
<dbReference type="Proteomes" id="UP000324222">
    <property type="component" value="Unassembled WGS sequence"/>
</dbReference>
<feature type="region of interest" description="Disordered" evidence="1">
    <location>
        <begin position="1"/>
        <end position="59"/>
    </location>
</feature>
<keyword evidence="3" id="KW-1185">Reference proteome</keyword>